<feature type="region of interest" description="Disordered" evidence="1">
    <location>
        <begin position="120"/>
        <end position="148"/>
    </location>
</feature>
<comment type="caution">
    <text evidence="2">The sequence shown here is derived from an EMBL/GenBank/DDBJ whole genome shotgun (WGS) entry which is preliminary data.</text>
</comment>
<accession>A0A811ZYK7</accession>
<name>A0A811ZYK7_NYCPR</name>
<gene>
    <name evidence="2" type="ORF">NYPRO_LOCUS26786</name>
</gene>
<proteinExistence type="predicted"/>
<sequence>MTKTLGKRAGQGQWKCEDARGGVGGGHSGALGWGGEARACRLGLILTPGPQETAAGTEGEGSTAQRVEQRMSRWASKRARSPPRGCLPPTITSDKGGHIPVAKGGPLCRVGRKRATWPHRTHQGFRGRDGAWMSSRPPAGCRRTQGRTDGEEAVLTLSRGTVGWAQARAPRKMAATGAKDAVGWAQRPPALHATRWRNLSPGVFKPRSSTGHKMPTPGPLAARALGQPHGPHPFLEVVSPGWGPPAHLWGCGGHRGHGSHEVGGFPATWRLAGGPPCRAVRTSQMAWGALSRGLRPAPPARAAAPLPAPHSLDHGSRREALISGRLIPPASFFLFQTVFTSPVPSPFPANVRIFIFFIF</sequence>
<evidence type="ECO:0000313" key="2">
    <source>
        <dbReference type="EMBL" id="CAD7693994.1"/>
    </source>
</evidence>
<dbReference type="AlphaFoldDB" id="A0A811ZYK7"/>
<evidence type="ECO:0000313" key="3">
    <source>
        <dbReference type="Proteomes" id="UP000645828"/>
    </source>
</evidence>
<protein>
    <submittedName>
        <fullName evidence="2">(raccoon dog) hypothetical protein</fullName>
    </submittedName>
</protein>
<dbReference type="EMBL" id="CAJHUB010000788">
    <property type="protein sequence ID" value="CAD7693994.1"/>
    <property type="molecule type" value="Genomic_DNA"/>
</dbReference>
<keyword evidence="3" id="KW-1185">Reference proteome</keyword>
<organism evidence="2 3">
    <name type="scientific">Nyctereutes procyonoides</name>
    <name type="common">Raccoon dog</name>
    <name type="synonym">Canis procyonoides</name>
    <dbReference type="NCBI Taxonomy" id="34880"/>
    <lineage>
        <taxon>Eukaryota</taxon>
        <taxon>Metazoa</taxon>
        <taxon>Chordata</taxon>
        <taxon>Craniata</taxon>
        <taxon>Vertebrata</taxon>
        <taxon>Euteleostomi</taxon>
        <taxon>Mammalia</taxon>
        <taxon>Eutheria</taxon>
        <taxon>Laurasiatheria</taxon>
        <taxon>Carnivora</taxon>
        <taxon>Caniformia</taxon>
        <taxon>Canidae</taxon>
        <taxon>Nyctereutes</taxon>
    </lineage>
</organism>
<reference evidence="2" key="1">
    <citation type="submission" date="2020-12" db="EMBL/GenBank/DDBJ databases">
        <authorList>
            <consortium name="Molecular Ecology Group"/>
        </authorList>
    </citation>
    <scope>NUCLEOTIDE SEQUENCE</scope>
    <source>
        <strain evidence="2">TBG_1078</strain>
    </source>
</reference>
<feature type="region of interest" description="Disordered" evidence="1">
    <location>
        <begin position="49"/>
        <end position="106"/>
    </location>
</feature>
<dbReference type="Proteomes" id="UP000645828">
    <property type="component" value="Unassembled WGS sequence"/>
</dbReference>
<evidence type="ECO:0000256" key="1">
    <source>
        <dbReference type="SAM" id="MobiDB-lite"/>
    </source>
</evidence>